<reference evidence="1" key="1">
    <citation type="submission" date="2020-05" db="EMBL/GenBank/DDBJ databases">
        <authorList>
            <person name="Chiriac C."/>
            <person name="Salcher M."/>
            <person name="Ghai R."/>
            <person name="Kavagutti S V."/>
        </authorList>
    </citation>
    <scope>NUCLEOTIDE SEQUENCE</scope>
</reference>
<accession>A0A6J6GN75</accession>
<organism evidence="1">
    <name type="scientific">freshwater metagenome</name>
    <dbReference type="NCBI Taxonomy" id="449393"/>
    <lineage>
        <taxon>unclassified sequences</taxon>
        <taxon>metagenomes</taxon>
        <taxon>ecological metagenomes</taxon>
    </lineage>
</organism>
<gene>
    <name evidence="1" type="ORF">UFOPK1493_04294</name>
</gene>
<proteinExistence type="predicted"/>
<dbReference type="EMBL" id="CAEZSR010000319">
    <property type="protein sequence ID" value="CAB4600544.1"/>
    <property type="molecule type" value="Genomic_DNA"/>
</dbReference>
<sequence>MAEAALQSAEPGVAPNGPVQLCVPPEPSMSRVARLAASGLASLAGCTVDEIEDIKIAVSEVLIALIEHGEGGRIDLEFDLARPGTVAGPHGAAFVVRGRSPVTSFALDHPDLLLCRTVLEGVCTSAEIGTVEGHAQIVAVVAMAEPN</sequence>
<dbReference type="AlphaFoldDB" id="A0A6J6GN75"/>
<protein>
    <submittedName>
        <fullName evidence="1">Unannotated protein</fullName>
    </submittedName>
</protein>
<dbReference type="Gene3D" id="3.30.565.10">
    <property type="entry name" value="Histidine kinase-like ATPase, C-terminal domain"/>
    <property type="match status" value="1"/>
</dbReference>
<name>A0A6J6GN75_9ZZZZ</name>
<dbReference type="InterPro" id="IPR036890">
    <property type="entry name" value="HATPase_C_sf"/>
</dbReference>
<evidence type="ECO:0000313" key="1">
    <source>
        <dbReference type="EMBL" id="CAB4600544.1"/>
    </source>
</evidence>